<keyword evidence="3 5" id="KW-1133">Transmembrane helix</keyword>
<reference evidence="7 8" key="1">
    <citation type="submission" date="2020-08" db="EMBL/GenBank/DDBJ databases">
        <title>Genomic Encyclopedia of Type Strains, Phase IV (KMG-IV): sequencing the most valuable type-strain genomes for metagenomic binning, comparative biology and taxonomic classification.</title>
        <authorList>
            <person name="Goeker M."/>
        </authorList>
    </citation>
    <scope>NUCLEOTIDE SEQUENCE [LARGE SCALE GENOMIC DNA]</scope>
    <source>
        <strain evidence="7 8">DSM 103733</strain>
    </source>
</reference>
<name>A0A841JMM2_9BACT</name>
<evidence type="ECO:0000259" key="6">
    <source>
        <dbReference type="Pfam" id="PF13664"/>
    </source>
</evidence>
<proteinExistence type="predicted"/>
<keyword evidence="2 5" id="KW-0812">Transmembrane</keyword>
<dbReference type="InterPro" id="IPR025423">
    <property type="entry name" value="TMEM205-like"/>
</dbReference>
<protein>
    <recommendedName>
        <fullName evidence="6">TMEM205-like domain-containing protein</fullName>
    </recommendedName>
</protein>
<evidence type="ECO:0000313" key="7">
    <source>
        <dbReference type="EMBL" id="MBB6142483.1"/>
    </source>
</evidence>
<keyword evidence="4 5" id="KW-0472">Membrane</keyword>
<dbReference type="AlphaFoldDB" id="A0A841JMM2"/>
<sequence length="166" mass="17476">MKTAIRAIILLLIVLWLGGVMFFPIVAASAFTSIADTHAAGTIVAKCLRTLHYEGLFAGAAIILLLLAAQTVKALPRPVGAPVAVTLIMLALTAFSQFSIIPRMENDRIAVGGAIDAAPPNDPHRAEFNRLHGVSEKVEEGVLVAGIVLVVLLAMGPKTTMTAERT</sequence>
<evidence type="ECO:0000313" key="8">
    <source>
        <dbReference type="Proteomes" id="UP000538666"/>
    </source>
</evidence>
<evidence type="ECO:0000256" key="4">
    <source>
        <dbReference type="ARBA" id="ARBA00023136"/>
    </source>
</evidence>
<feature type="transmembrane region" description="Helical" evidence="5">
    <location>
        <begin position="141"/>
        <end position="157"/>
    </location>
</feature>
<keyword evidence="8" id="KW-1185">Reference proteome</keyword>
<organism evidence="7 8">
    <name type="scientific">Silvibacterium bohemicum</name>
    <dbReference type="NCBI Taxonomy" id="1577686"/>
    <lineage>
        <taxon>Bacteria</taxon>
        <taxon>Pseudomonadati</taxon>
        <taxon>Acidobacteriota</taxon>
        <taxon>Terriglobia</taxon>
        <taxon>Terriglobales</taxon>
        <taxon>Acidobacteriaceae</taxon>
        <taxon>Silvibacterium</taxon>
    </lineage>
</organism>
<evidence type="ECO:0000256" key="3">
    <source>
        <dbReference type="ARBA" id="ARBA00022989"/>
    </source>
</evidence>
<comment type="caution">
    <text evidence="7">The sequence shown here is derived from an EMBL/GenBank/DDBJ whole genome shotgun (WGS) entry which is preliminary data.</text>
</comment>
<dbReference type="Pfam" id="PF13664">
    <property type="entry name" value="DUF4149"/>
    <property type="match status" value="1"/>
</dbReference>
<dbReference type="Proteomes" id="UP000538666">
    <property type="component" value="Unassembled WGS sequence"/>
</dbReference>
<dbReference type="OrthoDB" id="121934at2"/>
<feature type="transmembrane region" description="Helical" evidence="5">
    <location>
        <begin position="51"/>
        <end position="69"/>
    </location>
</feature>
<dbReference type="EMBL" id="JACHEK010000001">
    <property type="protein sequence ID" value="MBB6142483.1"/>
    <property type="molecule type" value="Genomic_DNA"/>
</dbReference>
<comment type="subcellular location">
    <subcellularLocation>
        <location evidence="1">Membrane</location>
    </subcellularLocation>
</comment>
<dbReference type="RefSeq" id="WP_050057708.1">
    <property type="nucleotide sequence ID" value="NZ_JACHEK010000001.1"/>
</dbReference>
<feature type="transmembrane region" description="Helical" evidence="5">
    <location>
        <begin position="81"/>
        <end position="101"/>
    </location>
</feature>
<gene>
    <name evidence="7" type="ORF">HNQ77_000421</name>
</gene>
<evidence type="ECO:0000256" key="2">
    <source>
        <dbReference type="ARBA" id="ARBA00022692"/>
    </source>
</evidence>
<accession>A0A841JMM2</accession>
<evidence type="ECO:0000256" key="5">
    <source>
        <dbReference type="SAM" id="Phobius"/>
    </source>
</evidence>
<evidence type="ECO:0000256" key="1">
    <source>
        <dbReference type="ARBA" id="ARBA00004370"/>
    </source>
</evidence>
<dbReference type="GO" id="GO:0016020">
    <property type="term" value="C:membrane"/>
    <property type="evidence" value="ECO:0007669"/>
    <property type="project" value="UniProtKB-SubCell"/>
</dbReference>
<feature type="domain" description="TMEM205-like" evidence="6">
    <location>
        <begin position="11"/>
        <end position="105"/>
    </location>
</feature>